<dbReference type="EMBL" id="WKPJ01000009">
    <property type="protein sequence ID" value="MSA89278.1"/>
    <property type="molecule type" value="Genomic_DNA"/>
</dbReference>
<comment type="caution">
    <text evidence="1">The sequence shown here is derived from an EMBL/GenBank/DDBJ whole genome shotgun (WGS) entry which is preliminary data.</text>
</comment>
<keyword evidence="4" id="KW-1185">Reference proteome</keyword>
<organism evidence="1 3">
    <name type="scientific">Holdemania massiliensis</name>
    <dbReference type="NCBI Taxonomy" id="1468449"/>
    <lineage>
        <taxon>Bacteria</taxon>
        <taxon>Bacillati</taxon>
        <taxon>Bacillota</taxon>
        <taxon>Erysipelotrichia</taxon>
        <taxon>Erysipelotrichales</taxon>
        <taxon>Erysipelotrichaceae</taxon>
        <taxon>Holdemania</taxon>
    </lineage>
</organism>
<protein>
    <submittedName>
        <fullName evidence="1">Uncharacterized protein</fullName>
    </submittedName>
</protein>
<dbReference type="AlphaFoldDB" id="A0A6N7S6X2"/>
<sequence>MRSGFFNSEITGYDSEGMPMFDRAEDAEFYAEYFNSFIGNGVFPNPSTNFQVLAGGNMTLNIQPGKCWINGYFGWSDLPEHLTLERGDTLDRIDRIVLQLDLRTRQIALVAKKGTPASAPVAPEITRPASGEIGDIYELGIADVRVNKNSSVILQEYITDLRLNTTYCGIVVQTVQGIDTTTLALQLQGWIDRYMPEKEAIFNAWLDSLKDILDENTVGNLLNLINKKTSFEIVENGLSTSLEGVKFVVGENREV</sequence>
<evidence type="ECO:0000313" key="3">
    <source>
        <dbReference type="Proteomes" id="UP000433575"/>
    </source>
</evidence>
<dbReference type="OrthoDB" id="9795386at2"/>
<accession>A0A6N7S6X2</accession>
<evidence type="ECO:0000313" key="1">
    <source>
        <dbReference type="EMBL" id="MSA89278.1"/>
    </source>
</evidence>
<dbReference type="EMBL" id="WKPI01000010">
    <property type="protein sequence ID" value="MSC32956.1"/>
    <property type="molecule type" value="Genomic_DNA"/>
</dbReference>
<dbReference type="RefSeq" id="WP_151848908.1">
    <property type="nucleotide sequence ID" value="NZ_WKPI01000010.1"/>
</dbReference>
<evidence type="ECO:0000313" key="4">
    <source>
        <dbReference type="Proteomes" id="UP000480929"/>
    </source>
</evidence>
<reference evidence="3 4" key="1">
    <citation type="journal article" date="2019" name="Nat. Med.">
        <title>A library of human gut bacterial isolates paired with longitudinal multiomics data enables mechanistic microbiome research.</title>
        <authorList>
            <person name="Poyet M."/>
            <person name="Groussin M."/>
            <person name="Gibbons S.M."/>
            <person name="Avila-Pacheco J."/>
            <person name="Jiang X."/>
            <person name="Kearney S.M."/>
            <person name="Perrotta A.R."/>
            <person name="Berdy B."/>
            <person name="Zhao S."/>
            <person name="Lieberman T.D."/>
            <person name="Swanson P.K."/>
            <person name="Smith M."/>
            <person name="Roesemann S."/>
            <person name="Alexander J.E."/>
            <person name="Rich S.A."/>
            <person name="Livny J."/>
            <person name="Vlamakis H."/>
            <person name="Clish C."/>
            <person name="Bullock K."/>
            <person name="Deik A."/>
            <person name="Scott J."/>
            <person name="Pierce K.A."/>
            <person name="Xavier R.J."/>
            <person name="Alm E.J."/>
        </authorList>
    </citation>
    <scope>NUCLEOTIDE SEQUENCE [LARGE SCALE GENOMIC DNA]</scope>
    <source>
        <strain evidence="1 3">BIOML-A4</strain>
        <strain evidence="2 4">BIOML-A5</strain>
    </source>
</reference>
<gene>
    <name evidence="2" type="ORF">GKD88_07465</name>
    <name evidence="1" type="ORF">GKE08_08060</name>
</gene>
<dbReference type="Proteomes" id="UP000433575">
    <property type="component" value="Unassembled WGS sequence"/>
</dbReference>
<evidence type="ECO:0000313" key="2">
    <source>
        <dbReference type="EMBL" id="MSC32956.1"/>
    </source>
</evidence>
<name>A0A6N7S6X2_9FIRM</name>
<proteinExistence type="predicted"/>
<dbReference type="Proteomes" id="UP000480929">
    <property type="component" value="Unassembled WGS sequence"/>
</dbReference>